<accession>A0ABU9XTI7</accession>
<sequence length="170" mass="18033">MADIGGSNGCRVQQRATRKGGWTTGKRTVFLATLAATCNVTAAARAAGKSDHSARALRKRDGEFSLLWAEALEVGYERLENELVARALGLVSSGDNPTSAEIMTPPAVLPAFDPALAIQVLKLRSETTKRAGPQGAPPVIKTQGEVDAALLQRLDALAARRRQERGEDAT</sequence>
<evidence type="ECO:0008006" key="3">
    <source>
        <dbReference type="Google" id="ProtNLM"/>
    </source>
</evidence>
<comment type="caution">
    <text evidence="1">The sequence shown here is derived from an EMBL/GenBank/DDBJ whole genome shotgun (WGS) entry which is preliminary data.</text>
</comment>
<evidence type="ECO:0000313" key="1">
    <source>
        <dbReference type="EMBL" id="MEN2786475.1"/>
    </source>
</evidence>
<gene>
    <name evidence="1" type="ORF">ABC969_08595</name>
</gene>
<reference evidence="1 2" key="1">
    <citation type="submission" date="2024-05" db="EMBL/GenBank/DDBJ databases">
        <authorList>
            <person name="Liu Q."/>
            <person name="Xin Y.-H."/>
        </authorList>
    </citation>
    <scope>NUCLEOTIDE SEQUENCE [LARGE SCALE GENOMIC DNA]</scope>
    <source>
        <strain evidence="1 2">CGMCC 1.15349</strain>
    </source>
</reference>
<organism evidence="1 2">
    <name type="scientific">Sphingomonas qilianensis</name>
    <dbReference type="NCBI Taxonomy" id="1736690"/>
    <lineage>
        <taxon>Bacteria</taxon>
        <taxon>Pseudomonadati</taxon>
        <taxon>Pseudomonadota</taxon>
        <taxon>Alphaproteobacteria</taxon>
        <taxon>Sphingomonadales</taxon>
        <taxon>Sphingomonadaceae</taxon>
        <taxon>Sphingomonas</taxon>
    </lineage>
</organism>
<evidence type="ECO:0000313" key="2">
    <source>
        <dbReference type="Proteomes" id="UP001404104"/>
    </source>
</evidence>
<keyword evidence="2" id="KW-1185">Reference proteome</keyword>
<name>A0ABU9XTI7_9SPHN</name>
<protein>
    <recommendedName>
        <fullName evidence="3">Terminase small subunit</fullName>
    </recommendedName>
</protein>
<dbReference type="EMBL" id="JBDIMF010000002">
    <property type="protein sequence ID" value="MEN2786475.1"/>
    <property type="molecule type" value="Genomic_DNA"/>
</dbReference>
<dbReference type="Proteomes" id="UP001404104">
    <property type="component" value="Unassembled WGS sequence"/>
</dbReference>
<dbReference type="RefSeq" id="WP_345864260.1">
    <property type="nucleotide sequence ID" value="NZ_JBDIMF010000002.1"/>
</dbReference>
<proteinExistence type="predicted"/>